<evidence type="ECO:0000256" key="1">
    <source>
        <dbReference type="SAM" id="Phobius"/>
    </source>
</evidence>
<evidence type="ECO:0000313" key="3">
    <source>
        <dbReference type="Proteomes" id="UP000830055"/>
    </source>
</evidence>
<keyword evidence="1" id="KW-0472">Membrane</keyword>
<protein>
    <recommendedName>
        <fullName evidence="4">AtpZ/AtpI family protein</fullName>
    </recommendedName>
</protein>
<proteinExistence type="predicted"/>
<reference evidence="2 3" key="1">
    <citation type="submission" date="2022-01" db="EMBL/GenBank/DDBJ databases">
        <title>Desulfofustis limnae sp. nov., a novel mesophilic sulfate-reducing bacterium isolated from marsh soil.</title>
        <authorList>
            <person name="Watanabe M."/>
            <person name="Takahashi A."/>
            <person name="Kojima H."/>
            <person name="Fukui M."/>
        </authorList>
    </citation>
    <scope>NUCLEOTIDE SEQUENCE [LARGE SCALE GENOMIC DNA]</scope>
    <source>
        <strain evidence="2 3">PPLL</strain>
    </source>
</reference>
<dbReference type="Proteomes" id="UP000830055">
    <property type="component" value="Chromosome"/>
</dbReference>
<keyword evidence="1" id="KW-1133">Transmembrane helix</keyword>
<feature type="transmembrane region" description="Helical" evidence="1">
    <location>
        <begin position="12"/>
        <end position="40"/>
    </location>
</feature>
<dbReference type="InterPro" id="IPR032820">
    <property type="entry name" value="ATPase_put"/>
</dbReference>
<gene>
    <name evidence="2" type="ORF">DPPLL_01300</name>
</gene>
<evidence type="ECO:0000313" key="2">
    <source>
        <dbReference type="EMBL" id="BDD85765.1"/>
    </source>
</evidence>
<dbReference type="Pfam" id="PF09527">
    <property type="entry name" value="ATPase_gene1"/>
    <property type="match status" value="1"/>
</dbReference>
<feature type="transmembrane region" description="Helical" evidence="1">
    <location>
        <begin position="52"/>
        <end position="70"/>
    </location>
</feature>
<sequence length="88" mass="9745">MVGEMSSVKKELMFLLGHYGHIGITFVASIFIGMGAGILLDQKVFNGRTAPWFTFIGLAFGIAAGFKSLFDVLRRSSRNLETKTDEER</sequence>
<accession>A0ABN6M0X7</accession>
<dbReference type="EMBL" id="AP025516">
    <property type="protein sequence ID" value="BDD85765.1"/>
    <property type="molecule type" value="Genomic_DNA"/>
</dbReference>
<name>A0ABN6M0X7_9BACT</name>
<keyword evidence="3" id="KW-1185">Reference proteome</keyword>
<evidence type="ECO:0008006" key="4">
    <source>
        <dbReference type="Google" id="ProtNLM"/>
    </source>
</evidence>
<organism evidence="2 3">
    <name type="scientific">Desulfofustis limnaeus</name>
    <dbReference type="NCBI Taxonomy" id="2740163"/>
    <lineage>
        <taxon>Bacteria</taxon>
        <taxon>Pseudomonadati</taxon>
        <taxon>Thermodesulfobacteriota</taxon>
        <taxon>Desulfobulbia</taxon>
        <taxon>Desulfobulbales</taxon>
        <taxon>Desulfocapsaceae</taxon>
        <taxon>Desulfofustis</taxon>
    </lineage>
</organism>
<keyword evidence="1" id="KW-0812">Transmembrane</keyword>